<dbReference type="Gene3D" id="1.20.120.450">
    <property type="entry name" value="dinb family like domain"/>
    <property type="match status" value="1"/>
</dbReference>
<dbReference type="SUPFAM" id="SSF109854">
    <property type="entry name" value="DinB/YfiT-like putative metalloenzymes"/>
    <property type="match status" value="1"/>
</dbReference>
<keyword evidence="2" id="KW-1185">Reference proteome</keyword>
<dbReference type="EMBL" id="BOMG01000115">
    <property type="protein sequence ID" value="GID60871.1"/>
    <property type="molecule type" value="Genomic_DNA"/>
</dbReference>
<name>A0ABQ3XQS1_9ACTN</name>
<protein>
    <recommendedName>
        <fullName evidence="3">Mini-circle protein</fullName>
    </recommendedName>
</protein>
<reference evidence="1 2" key="1">
    <citation type="submission" date="2021-01" db="EMBL/GenBank/DDBJ databases">
        <title>Whole genome shotgun sequence of Actinoplanes couchii NBRC 106145.</title>
        <authorList>
            <person name="Komaki H."/>
            <person name="Tamura T."/>
        </authorList>
    </citation>
    <scope>NUCLEOTIDE SEQUENCE [LARGE SCALE GENOMIC DNA]</scope>
    <source>
        <strain evidence="1 2">NBRC 106145</strain>
    </source>
</reference>
<dbReference type="InterPro" id="IPR007061">
    <property type="entry name" value="MST-like"/>
</dbReference>
<accession>A0ABQ3XQS1</accession>
<gene>
    <name evidence="1" type="ORF">Aco03nite_092750</name>
</gene>
<dbReference type="InterPro" id="IPR034660">
    <property type="entry name" value="DinB/YfiT-like"/>
</dbReference>
<comment type="caution">
    <text evidence="1">The sequence shown here is derived from an EMBL/GenBank/DDBJ whole genome shotgun (WGS) entry which is preliminary data.</text>
</comment>
<evidence type="ECO:0000313" key="1">
    <source>
        <dbReference type="EMBL" id="GID60871.1"/>
    </source>
</evidence>
<sequence>MRRRLVMSDTTLLGLVQHLTGAERYWFGDTVAGTPRYADASIGMTVAEDQPAERVIADYRTTIGDSDVYVRAAGDLDFRTAQSVNEEPRTLRWALAHMTCETTRHADILRGLIDGVTGH</sequence>
<dbReference type="Proteomes" id="UP000612282">
    <property type="component" value="Unassembled WGS sequence"/>
</dbReference>
<evidence type="ECO:0008006" key="3">
    <source>
        <dbReference type="Google" id="ProtNLM"/>
    </source>
</evidence>
<proteinExistence type="predicted"/>
<evidence type="ECO:0000313" key="2">
    <source>
        <dbReference type="Proteomes" id="UP000612282"/>
    </source>
</evidence>
<organism evidence="1 2">
    <name type="scientific">Actinoplanes couchii</name>
    <dbReference type="NCBI Taxonomy" id="403638"/>
    <lineage>
        <taxon>Bacteria</taxon>
        <taxon>Bacillati</taxon>
        <taxon>Actinomycetota</taxon>
        <taxon>Actinomycetes</taxon>
        <taxon>Micromonosporales</taxon>
        <taxon>Micromonosporaceae</taxon>
        <taxon>Actinoplanes</taxon>
    </lineage>
</organism>
<dbReference type="Pfam" id="PF04978">
    <property type="entry name" value="MST"/>
    <property type="match status" value="1"/>
</dbReference>